<proteinExistence type="predicted"/>
<dbReference type="EMBL" id="PICB01000375">
    <property type="protein sequence ID" value="PLP46550.1"/>
    <property type="molecule type" value="Genomic_DNA"/>
</dbReference>
<evidence type="ECO:0000313" key="3">
    <source>
        <dbReference type="Proteomes" id="UP000234473"/>
    </source>
</evidence>
<keyword evidence="1" id="KW-0812">Transmembrane</keyword>
<name>A0A2N5AIL9_KLEVA</name>
<comment type="caution">
    <text evidence="2">The sequence shown here is derived from an EMBL/GenBank/DDBJ whole genome shotgun (WGS) entry which is preliminary data.</text>
</comment>
<reference evidence="2 3" key="2">
    <citation type="submission" date="2018-01" db="EMBL/GenBank/DDBJ databases">
        <title>Genomic study of Klebsiella pneumoniae.</title>
        <authorList>
            <person name="Yang Y."/>
            <person name="Bicalho R."/>
        </authorList>
    </citation>
    <scope>NUCLEOTIDE SEQUENCE [LARGE SCALE GENOMIC DNA]</scope>
    <source>
        <strain evidence="2 3">A5</strain>
    </source>
</reference>
<reference evidence="2 3" key="1">
    <citation type="submission" date="2017-11" db="EMBL/GenBank/DDBJ databases">
        <authorList>
            <person name="Han C.G."/>
        </authorList>
    </citation>
    <scope>NUCLEOTIDE SEQUENCE [LARGE SCALE GENOMIC DNA]</scope>
    <source>
        <strain evidence="2 3">A5</strain>
    </source>
</reference>
<accession>A0A2N5AIL9</accession>
<dbReference type="Pfam" id="PF13347">
    <property type="entry name" value="MFS_2"/>
    <property type="match status" value="1"/>
</dbReference>
<sequence>LFMLKMGLAVAGAIVAWILAFTGYIANEPQQNSQTIQGIIMMFSLLPMVSYFISAYLVRYFKLNNAFLEKIKADLAKRELEKGRG</sequence>
<feature type="transmembrane region" description="Helical" evidence="1">
    <location>
        <begin position="38"/>
        <end position="58"/>
    </location>
</feature>
<evidence type="ECO:0000256" key="1">
    <source>
        <dbReference type="SAM" id="Phobius"/>
    </source>
</evidence>
<feature type="transmembrane region" description="Helical" evidence="1">
    <location>
        <begin position="6"/>
        <end position="26"/>
    </location>
</feature>
<keyword evidence="1" id="KW-1133">Transmembrane helix</keyword>
<keyword evidence="1" id="KW-0472">Membrane</keyword>
<protein>
    <submittedName>
        <fullName evidence="2">MFS transporter</fullName>
    </submittedName>
</protein>
<gene>
    <name evidence="2" type="ORF">CWM98_09550</name>
</gene>
<organism evidence="2 3">
    <name type="scientific">Klebsiella variicola</name>
    <dbReference type="NCBI Taxonomy" id="244366"/>
    <lineage>
        <taxon>Bacteria</taxon>
        <taxon>Pseudomonadati</taxon>
        <taxon>Pseudomonadota</taxon>
        <taxon>Gammaproteobacteria</taxon>
        <taxon>Enterobacterales</taxon>
        <taxon>Enterobacteriaceae</taxon>
        <taxon>Klebsiella/Raoultella group</taxon>
        <taxon>Klebsiella</taxon>
        <taxon>Klebsiella pneumoniae complex</taxon>
    </lineage>
</organism>
<dbReference type="Proteomes" id="UP000234473">
    <property type="component" value="Unassembled WGS sequence"/>
</dbReference>
<feature type="non-terminal residue" evidence="2">
    <location>
        <position position="1"/>
    </location>
</feature>
<evidence type="ECO:0000313" key="2">
    <source>
        <dbReference type="EMBL" id="PLP46550.1"/>
    </source>
</evidence>
<dbReference type="AlphaFoldDB" id="A0A2N5AIL9"/>